<dbReference type="EMBL" id="MU157917">
    <property type="protein sequence ID" value="KAF9523450.1"/>
    <property type="molecule type" value="Genomic_DNA"/>
</dbReference>
<name>A0A9P6E6M7_9AGAR</name>
<dbReference type="OrthoDB" id="2629491at2759"/>
<accession>A0A9P6E6M7</accession>
<organism evidence="1 2">
    <name type="scientific">Crepidotus variabilis</name>
    <dbReference type="NCBI Taxonomy" id="179855"/>
    <lineage>
        <taxon>Eukaryota</taxon>
        <taxon>Fungi</taxon>
        <taxon>Dikarya</taxon>
        <taxon>Basidiomycota</taxon>
        <taxon>Agaricomycotina</taxon>
        <taxon>Agaricomycetes</taxon>
        <taxon>Agaricomycetidae</taxon>
        <taxon>Agaricales</taxon>
        <taxon>Agaricineae</taxon>
        <taxon>Crepidotaceae</taxon>
        <taxon>Crepidotus</taxon>
    </lineage>
</organism>
<protein>
    <submittedName>
        <fullName evidence="1">Uncharacterized protein</fullName>
    </submittedName>
</protein>
<gene>
    <name evidence="1" type="ORF">CPB83DRAFT_775510</name>
</gene>
<evidence type="ECO:0000313" key="2">
    <source>
        <dbReference type="Proteomes" id="UP000807306"/>
    </source>
</evidence>
<keyword evidence="2" id="KW-1185">Reference proteome</keyword>
<dbReference type="AlphaFoldDB" id="A0A9P6E6M7"/>
<comment type="caution">
    <text evidence="1">The sequence shown here is derived from an EMBL/GenBank/DDBJ whole genome shotgun (WGS) entry which is preliminary data.</text>
</comment>
<proteinExistence type="predicted"/>
<dbReference type="Proteomes" id="UP000807306">
    <property type="component" value="Unassembled WGS sequence"/>
</dbReference>
<reference evidence="1" key="1">
    <citation type="submission" date="2020-11" db="EMBL/GenBank/DDBJ databases">
        <authorList>
            <consortium name="DOE Joint Genome Institute"/>
            <person name="Ahrendt S."/>
            <person name="Riley R."/>
            <person name="Andreopoulos W."/>
            <person name="Labutti K."/>
            <person name="Pangilinan J."/>
            <person name="Ruiz-Duenas F.J."/>
            <person name="Barrasa J.M."/>
            <person name="Sanchez-Garcia M."/>
            <person name="Camarero S."/>
            <person name="Miyauchi S."/>
            <person name="Serrano A."/>
            <person name="Linde D."/>
            <person name="Babiker R."/>
            <person name="Drula E."/>
            <person name="Ayuso-Fernandez I."/>
            <person name="Pacheco R."/>
            <person name="Padilla G."/>
            <person name="Ferreira P."/>
            <person name="Barriuso J."/>
            <person name="Kellner H."/>
            <person name="Castanera R."/>
            <person name="Alfaro M."/>
            <person name="Ramirez L."/>
            <person name="Pisabarro A.G."/>
            <person name="Kuo A."/>
            <person name="Tritt A."/>
            <person name="Lipzen A."/>
            <person name="He G."/>
            <person name="Yan M."/>
            <person name="Ng V."/>
            <person name="Cullen D."/>
            <person name="Martin F."/>
            <person name="Rosso M.-N."/>
            <person name="Henrissat B."/>
            <person name="Hibbett D."/>
            <person name="Martinez A.T."/>
            <person name="Grigoriev I.V."/>
        </authorList>
    </citation>
    <scope>NUCLEOTIDE SEQUENCE</scope>
    <source>
        <strain evidence="1">CBS 506.95</strain>
    </source>
</reference>
<sequence>MATLALKGVIYLGDRHFVTRFIDSNKKIWCHDGITTGEICEPTGSLGEISEKDLKKMGNATAVMAIYTAQ</sequence>
<evidence type="ECO:0000313" key="1">
    <source>
        <dbReference type="EMBL" id="KAF9523450.1"/>
    </source>
</evidence>